<gene>
    <name evidence="3" type="ORF">SAMN06295885_1877</name>
</gene>
<name>A0A1X7NVH1_9MICO</name>
<protein>
    <recommendedName>
        <fullName evidence="5">Potassium transporter Trk</fullName>
    </recommendedName>
</protein>
<keyword evidence="4" id="KW-1185">Reference proteome</keyword>
<dbReference type="OrthoDB" id="5125806at2"/>
<dbReference type="STRING" id="1891671.SAMN06295885_1877"/>
<dbReference type="EMBL" id="FXBM01000002">
    <property type="protein sequence ID" value="SMH42122.1"/>
    <property type="molecule type" value="Genomic_DNA"/>
</dbReference>
<evidence type="ECO:0000313" key="4">
    <source>
        <dbReference type="Proteomes" id="UP000193711"/>
    </source>
</evidence>
<keyword evidence="2" id="KW-0472">Membrane</keyword>
<dbReference type="Proteomes" id="UP000193711">
    <property type="component" value="Unassembled WGS sequence"/>
</dbReference>
<evidence type="ECO:0000256" key="2">
    <source>
        <dbReference type="SAM" id="Phobius"/>
    </source>
</evidence>
<organism evidence="3 4">
    <name type="scientific">Rathayibacter oskolensis</name>
    <dbReference type="NCBI Taxonomy" id="1891671"/>
    <lineage>
        <taxon>Bacteria</taxon>
        <taxon>Bacillati</taxon>
        <taxon>Actinomycetota</taxon>
        <taxon>Actinomycetes</taxon>
        <taxon>Micrococcales</taxon>
        <taxon>Microbacteriaceae</taxon>
        <taxon>Rathayibacter</taxon>
    </lineage>
</organism>
<feature type="transmembrane region" description="Helical" evidence="2">
    <location>
        <begin position="63"/>
        <end position="85"/>
    </location>
</feature>
<keyword evidence="2" id="KW-0812">Transmembrane</keyword>
<feature type="transmembrane region" description="Helical" evidence="2">
    <location>
        <begin position="32"/>
        <end position="51"/>
    </location>
</feature>
<dbReference type="AlphaFoldDB" id="A0A1X7NVH1"/>
<feature type="region of interest" description="Disordered" evidence="1">
    <location>
        <begin position="102"/>
        <end position="140"/>
    </location>
</feature>
<sequence>MTDPLDSSPRPDDVEIIREEVEMRRSPRVWRILALGAGLGAITAFVLTFALPETEGFSTGQIFGFSLLLFITLFGALAGLVVVILDRVVGRRVVRVAAERTVARESAADTSEPLETPDSLETPGPAETPGAGDEPDVPAR</sequence>
<accession>A0A1X7NVH1</accession>
<evidence type="ECO:0000256" key="1">
    <source>
        <dbReference type="SAM" id="MobiDB-lite"/>
    </source>
</evidence>
<reference evidence="4" key="1">
    <citation type="submission" date="2017-04" db="EMBL/GenBank/DDBJ databases">
        <authorList>
            <person name="Varghese N."/>
            <person name="Submissions S."/>
        </authorList>
    </citation>
    <scope>NUCLEOTIDE SEQUENCE [LARGE SCALE GENOMIC DNA]</scope>
    <source>
        <strain evidence="4">VKM Ac-2121</strain>
    </source>
</reference>
<evidence type="ECO:0000313" key="3">
    <source>
        <dbReference type="EMBL" id="SMH42122.1"/>
    </source>
</evidence>
<proteinExistence type="predicted"/>
<keyword evidence="2" id="KW-1133">Transmembrane helix</keyword>
<dbReference type="RefSeq" id="WP_085476364.1">
    <property type="nucleotide sequence ID" value="NZ_FXBM01000002.1"/>
</dbReference>
<evidence type="ECO:0008006" key="5">
    <source>
        <dbReference type="Google" id="ProtNLM"/>
    </source>
</evidence>